<feature type="domain" description="Response regulatory" evidence="4">
    <location>
        <begin position="41"/>
        <end position="160"/>
    </location>
</feature>
<dbReference type="PROSITE" id="PS50110">
    <property type="entry name" value="RESPONSE_REGULATORY"/>
    <property type="match status" value="2"/>
</dbReference>
<gene>
    <name evidence="5" type="ORF">SAMN05444008_103183</name>
</gene>
<evidence type="ECO:0000256" key="3">
    <source>
        <dbReference type="PROSITE-ProRule" id="PRU00169"/>
    </source>
</evidence>
<feature type="modified residue" description="4-aspartylphosphate" evidence="3">
    <location>
        <position position="239"/>
    </location>
</feature>
<dbReference type="PANTHER" id="PTHR45339:SF1">
    <property type="entry name" value="HYBRID SIGNAL TRANSDUCTION HISTIDINE KINASE J"/>
    <property type="match status" value="1"/>
</dbReference>
<evidence type="ECO:0000313" key="6">
    <source>
        <dbReference type="Proteomes" id="UP000184368"/>
    </source>
</evidence>
<feature type="modified residue" description="4-aspartylphosphate" evidence="3">
    <location>
        <position position="91"/>
    </location>
</feature>
<protein>
    <submittedName>
        <fullName evidence="5">CheY chemotaxis protein or a CheY-like REC (Receiver) domain</fullName>
    </submittedName>
</protein>
<name>A0A1M4WY23_9BACT</name>
<dbReference type="SUPFAM" id="SSF52172">
    <property type="entry name" value="CheY-like"/>
    <property type="match status" value="2"/>
</dbReference>
<evidence type="ECO:0000256" key="2">
    <source>
        <dbReference type="ARBA" id="ARBA00023012"/>
    </source>
</evidence>
<dbReference type="CDD" id="cd17546">
    <property type="entry name" value="REC_hyHK_CKI1_RcsC-like"/>
    <property type="match status" value="1"/>
</dbReference>
<dbReference type="Gene3D" id="3.40.50.2300">
    <property type="match status" value="2"/>
</dbReference>
<dbReference type="AlphaFoldDB" id="A0A1M4WY23"/>
<feature type="domain" description="Response regulatory" evidence="4">
    <location>
        <begin position="188"/>
        <end position="309"/>
    </location>
</feature>
<keyword evidence="1 3" id="KW-0597">Phosphoprotein</keyword>
<dbReference type="Proteomes" id="UP000184368">
    <property type="component" value="Unassembled WGS sequence"/>
</dbReference>
<dbReference type="PANTHER" id="PTHR45339">
    <property type="entry name" value="HYBRID SIGNAL TRANSDUCTION HISTIDINE KINASE J"/>
    <property type="match status" value="1"/>
</dbReference>
<keyword evidence="6" id="KW-1185">Reference proteome</keyword>
<reference evidence="5 6" key="1">
    <citation type="submission" date="2016-11" db="EMBL/GenBank/DDBJ databases">
        <authorList>
            <person name="Jaros S."/>
            <person name="Januszkiewicz K."/>
            <person name="Wedrychowicz H."/>
        </authorList>
    </citation>
    <scope>NUCLEOTIDE SEQUENCE [LARGE SCALE GENOMIC DNA]</scope>
    <source>
        <strain evidence="5 6">DSM 26897</strain>
    </source>
</reference>
<organism evidence="5 6">
    <name type="scientific">Cnuella takakiae</name>
    <dbReference type="NCBI Taxonomy" id="1302690"/>
    <lineage>
        <taxon>Bacteria</taxon>
        <taxon>Pseudomonadati</taxon>
        <taxon>Bacteroidota</taxon>
        <taxon>Chitinophagia</taxon>
        <taxon>Chitinophagales</taxon>
        <taxon>Chitinophagaceae</taxon>
        <taxon>Cnuella</taxon>
    </lineage>
</organism>
<dbReference type="Pfam" id="PF00072">
    <property type="entry name" value="Response_reg"/>
    <property type="match status" value="2"/>
</dbReference>
<evidence type="ECO:0000256" key="1">
    <source>
        <dbReference type="ARBA" id="ARBA00022553"/>
    </source>
</evidence>
<dbReference type="EMBL" id="FQUO01000003">
    <property type="protein sequence ID" value="SHE86108.1"/>
    <property type="molecule type" value="Genomic_DNA"/>
</dbReference>
<dbReference type="SMART" id="SM00448">
    <property type="entry name" value="REC"/>
    <property type="match status" value="2"/>
</dbReference>
<keyword evidence="2" id="KW-0902">Two-component regulatory system</keyword>
<evidence type="ECO:0000313" key="5">
    <source>
        <dbReference type="EMBL" id="SHE86108.1"/>
    </source>
</evidence>
<dbReference type="InterPro" id="IPR001789">
    <property type="entry name" value="Sig_transdc_resp-reg_receiver"/>
</dbReference>
<dbReference type="STRING" id="1302690.BUE76_06485"/>
<proteinExistence type="predicted"/>
<sequence length="309" mass="33886">MGSNLELDSTLGAGSTFRFSLELPCTEAPAFDTRTHPRLKKVLVVDDHEGLRQTISGWLRHKGLAVVQAKSATEAMTFLATTPDFDLAIIDEQMPVIKGHQLLELVRNEMKKGPEAIAVLLLCDAANTTMDNSNVQLLQAATLAKPLTPTALFEALNNLLPAPPAEVSHPLALPAAAPAQQVEGSRKKILIAEDNATNLLYTRIMVERVFANSEIIVARNGVEAVEKFRRDKPHFVLMDIQMPEMDGDIATRAIRDLEVEQGLLPTPIVALTAHAIKGVKEKYLSAGFNDYLSKPASKEDMERMLEQYA</sequence>
<accession>A0A1M4WY23</accession>
<evidence type="ECO:0000259" key="4">
    <source>
        <dbReference type="PROSITE" id="PS50110"/>
    </source>
</evidence>
<dbReference type="InterPro" id="IPR011006">
    <property type="entry name" value="CheY-like_superfamily"/>
</dbReference>
<dbReference type="GO" id="GO:0000160">
    <property type="term" value="P:phosphorelay signal transduction system"/>
    <property type="evidence" value="ECO:0007669"/>
    <property type="project" value="UniProtKB-KW"/>
</dbReference>